<sequence>MTRYAIDRARNALTAQWSTGIGDTAITVTELPSSSLRHHTMRLAACLTELSTICWRCYTHPAAATDQQGPGSLGWHRRQERDAFTTILPTLTTKSISSSPATKVEEAARSVGRVLRDLDGTQLTTRVITDVAAELAAVEQAERGDLSGRAEQAAALSREDASPLQVSQADTLLQRHPFGSEALRTQIDPTAAAIAAAHWLYAAVAITARRTGMHPVQVIAATDQQAKPLATESLSDVIALIGAGGRPRDVAMLLVRNALHVAEGHLRGITEARHRITAAEQLIEKAQADHPELDLDSDSIHLPLTSLNPTRPAPDLLENLLHGIDSCWRLYERHAAIESDEPQEKLLDLFLTSVRREAAARNKHLL</sequence>
<accession>A0A1H6EIZ2</accession>
<keyword evidence="2" id="KW-1185">Reference proteome</keyword>
<dbReference type="RefSeq" id="WP_103960025.1">
    <property type="nucleotide sequence ID" value="NZ_FNVT01000011.1"/>
</dbReference>
<name>A0A1H6EIZ2_9ACTN</name>
<gene>
    <name evidence="1" type="ORF">SAMN05444920_11171</name>
</gene>
<dbReference type="OrthoDB" id="3212365at2"/>
<proteinExistence type="predicted"/>
<dbReference type="Proteomes" id="UP000236732">
    <property type="component" value="Unassembled WGS sequence"/>
</dbReference>
<organism evidence="1 2">
    <name type="scientific">Nonomuraea solani</name>
    <dbReference type="NCBI Taxonomy" id="1144553"/>
    <lineage>
        <taxon>Bacteria</taxon>
        <taxon>Bacillati</taxon>
        <taxon>Actinomycetota</taxon>
        <taxon>Actinomycetes</taxon>
        <taxon>Streptosporangiales</taxon>
        <taxon>Streptosporangiaceae</taxon>
        <taxon>Nonomuraea</taxon>
    </lineage>
</organism>
<dbReference type="AlphaFoldDB" id="A0A1H6EIZ2"/>
<protein>
    <submittedName>
        <fullName evidence="1">Uncharacterized protein</fullName>
    </submittedName>
</protein>
<evidence type="ECO:0000313" key="2">
    <source>
        <dbReference type="Proteomes" id="UP000236732"/>
    </source>
</evidence>
<reference evidence="1 2" key="1">
    <citation type="submission" date="2016-10" db="EMBL/GenBank/DDBJ databases">
        <authorList>
            <person name="de Groot N.N."/>
        </authorList>
    </citation>
    <scope>NUCLEOTIDE SEQUENCE [LARGE SCALE GENOMIC DNA]</scope>
    <source>
        <strain evidence="1 2">CGMCC 4.7037</strain>
    </source>
</reference>
<dbReference type="EMBL" id="FNVT01000011">
    <property type="protein sequence ID" value="SEG97817.1"/>
    <property type="molecule type" value="Genomic_DNA"/>
</dbReference>
<evidence type="ECO:0000313" key="1">
    <source>
        <dbReference type="EMBL" id="SEG97817.1"/>
    </source>
</evidence>